<dbReference type="Proteomes" id="UP000659630">
    <property type="component" value="Unassembled WGS sequence"/>
</dbReference>
<accession>A0A923KVD3</accession>
<gene>
    <name evidence="1" type="ORF">H8S23_04045</name>
</gene>
<evidence type="ECO:0000313" key="1">
    <source>
        <dbReference type="EMBL" id="MBC5580671.1"/>
    </source>
</evidence>
<reference evidence="1" key="1">
    <citation type="submission" date="2020-08" db="EMBL/GenBank/DDBJ databases">
        <title>Genome public.</title>
        <authorList>
            <person name="Liu C."/>
            <person name="Sun Q."/>
        </authorList>
    </citation>
    <scope>NUCLEOTIDE SEQUENCE</scope>
    <source>
        <strain evidence="1">BX8</strain>
    </source>
</reference>
<proteinExistence type="predicted"/>
<dbReference type="Pfam" id="PF08282">
    <property type="entry name" value="Hydrolase_3"/>
    <property type="match status" value="1"/>
</dbReference>
<dbReference type="PROSITE" id="PS01229">
    <property type="entry name" value="COF_2"/>
    <property type="match status" value="1"/>
</dbReference>
<dbReference type="SUPFAM" id="SSF56784">
    <property type="entry name" value="HAD-like"/>
    <property type="match status" value="1"/>
</dbReference>
<name>A0A923KVD3_9FIRM</name>
<dbReference type="RefSeq" id="WP_186887009.1">
    <property type="nucleotide sequence ID" value="NZ_JACONZ010000001.1"/>
</dbReference>
<dbReference type="PANTHER" id="PTHR10000:SF8">
    <property type="entry name" value="HAD SUPERFAMILY HYDROLASE-LIKE, TYPE 3"/>
    <property type="match status" value="1"/>
</dbReference>
<dbReference type="AlphaFoldDB" id="A0A923KVD3"/>
<dbReference type="GO" id="GO:0016791">
    <property type="term" value="F:phosphatase activity"/>
    <property type="evidence" value="ECO:0007669"/>
    <property type="project" value="TreeGrafter"/>
</dbReference>
<dbReference type="Gene3D" id="3.30.1240.10">
    <property type="match status" value="1"/>
</dbReference>
<sequence length="279" mass="30257">MSKIRIICVDLDGTLLRDDHSTIPPENLEAIREAAAAGVAVVPATGRILGRLPDAVRQIPEIRYAIVVNGAEVVDLADGSLLHSAYLPMETALRIVARGQQLSLTPEVYQDGRMLIQRDDLQLLQTRPIERDHLQYLLRHETPLEDLQAHLRSHPHGICKVNLPYFLDEDLRGRLRAELEAAEEVEAATSMDKNLELNAKGASKGAAVRALCRALGAAPEEVMAIGDGDNDRELLAAVGYPVAMGNAPPQLRALARRVTGTNEEGGVAMAIRAALKGEL</sequence>
<dbReference type="InterPro" id="IPR000150">
    <property type="entry name" value="Cof"/>
</dbReference>
<comment type="caution">
    <text evidence="1">The sequence shown here is derived from an EMBL/GenBank/DDBJ whole genome shotgun (WGS) entry which is preliminary data.</text>
</comment>
<protein>
    <submittedName>
        <fullName evidence="1">HAD family phosphatase</fullName>
    </submittedName>
</protein>
<dbReference type="InterPro" id="IPR036412">
    <property type="entry name" value="HAD-like_sf"/>
</dbReference>
<evidence type="ECO:0000313" key="2">
    <source>
        <dbReference type="Proteomes" id="UP000659630"/>
    </source>
</evidence>
<dbReference type="NCBIfam" id="TIGR01484">
    <property type="entry name" value="HAD-SF-IIB"/>
    <property type="match status" value="1"/>
</dbReference>
<dbReference type="GO" id="GO:0000287">
    <property type="term" value="F:magnesium ion binding"/>
    <property type="evidence" value="ECO:0007669"/>
    <property type="project" value="TreeGrafter"/>
</dbReference>
<dbReference type="GO" id="GO:0005829">
    <property type="term" value="C:cytosol"/>
    <property type="evidence" value="ECO:0007669"/>
    <property type="project" value="TreeGrafter"/>
</dbReference>
<dbReference type="Gene3D" id="3.40.50.1000">
    <property type="entry name" value="HAD superfamily/HAD-like"/>
    <property type="match status" value="1"/>
</dbReference>
<dbReference type="InterPro" id="IPR006379">
    <property type="entry name" value="HAD-SF_hydro_IIB"/>
</dbReference>
<dbReference type="EMBL" id="JACONZ010000001">
    <property type="protein sequence ID" value="MBC5580671.1"/>
    <property type="molecule type" value="Genomic_DNA"/>
</dbReference>
<organism evidence="1 2">
    <name type="scientific">Anaerofilum hominis</name>
    <dbReference type="NCBI Taxonomy" id="2763016"/>
    <lineage>
        <taxon>Bacteria</taxon>
        <taxon>Bacillati</taxon>
        <taxon>Bacillota</taxon>
        <taxon>Clostridia</taxon>
        <taxon>Eubacteriales</taxon>
        <taxon>Oscillospiraceae</taxon>
        <taxon>Anaerofilum</taxon>
    </lineage>
</organism>
<dbReference type="InterPro" id="IPR023214">
    <property type="entry name" value="HAD_sf"/>
</dbReference>
<keyword evidence="2" id="KW-1185">Reference proteome</keyword>
<dbReference type="NCBIfam" id="TIGR00099">
    <property type="entry name" value="Cof-subfamily"/>
    <property type="match status" value="1"/>
</dbReference>
<dbReference type="PANTHER" id="PTHR10000">
    <property type="entry name" value="PHOSPHOSERINE PHOSPHATASE"/>
    <property type="match status" value="1"/>
</dbReference>